<name>A0AAD4QFC2_9AGAM</name>
<feature type="transmembrane region" description="Helical" evidence="6">
    <location>
        <begin position="251"/>
        <end position="271"/>
    </location>
</feature>
<feature type="transmembrane region" description="Helical" evidence="6">
    <location>
        <begin position="159"/>
        <end position="181"/>
    </location>
</feature>
<feature type="transmembrane region" description="Helical" evidence="6">
    <location>
        <begin position="422"/>
        <end position="442"/>
    </location>
</feature>
<gene>
    <name evidence="8" type="ORF">B0F90DRAFT_1648316</name>
    <name evidence="9" type="ORF">B0F90DRAFT_1895025</name>
</gene>
<dbReference type="PANTHER" id="PTHR23508">
    <property type="entry name" value="CARBOXYLIC ACID TRANSPORTER PROTEIN HOMOLOG"/>
    <property type="match status" value="1"/>
</dbReference>
<feature type="transmembrane region" description="Helical" evidence="6">
    <location>
        <begin position="291"/>
        <end position="312"/>
    </location>
</feature>
<evidence type="ECO:0000313" key="8">
    <source>
        <dbReference type="EMBL" id="KAI0291667.1"/>
    </source>
</evidence>
<dbReference type="InterPro" id="IPR011701">
    <property type="entry name" value="MFS"/>
</dbReference>
<feature type="transmembrane region" description="Helical" evidence="6">
    <location>
        <begin position="127"/>
        <end position="147"/>
    </location>
</feature>
<dbReference type="EMBL" id="WTXG01000087">
    <property type="protein sequence ID" value="KAI0293881.1"/>
    <property type="molecule type" value="Genomic_DNA"/>
</dbReference>
<feature type="transmembrane region" description="Helical" evidence="6">
    <location>
        <begin position="34"/>
        <end position="58"/>
    </location>
</feature>
<feature type="region of interest" description="Disordered" evidence="5">
    <location>
        <begin position="450"/>
        <end position="479"/>
    </location>
</feature>
<feature type="transmembrane region" description="Helical" evidence="6">
    <location>
        <begin position="70"/>
        <end position="95"/>
    </location>
</feature>
<evidence type="ECO:0000256" key="5">
    <source>
        <dbReference type="SAM" id="MobiDB-lite"/>
    </source>
</evidence>
<keyword evidence="4 6" id="KW-0472">Membrane</keyword>
<proteinExistence type="predicted"/>
<evidence type="ECO:0000256" key="2">
    <source>
        <dbReference type="ARBA" id="ARBA00022692"/>
    </source>
</evidence>
<dbReference type="InterPro" id="IPR036259">
    <property type="entry name" value="MFS_trans_sf"/>
</dbReference>
<dbReference type="PANTHER" id="PTHR23508:SF10">
    <property type="entry name" value="CARBOXYLIC ACID TRANSPORTER PROTEIN HOMOLOG"/>
    <property type="match status" value="1"/>
</dbReference>
<sequence>MTPQVIRNLSPRLLVQHERVPILKILRSLTWVQWALFFSGWLAWTFDAIDLFIIAFNTPHLQTLFHQHGIIPMAVAVSCSFLFRILGSFFFGILADRFGRKWLLVAILLFCSPVQFITAFVQDFMQFFALRIISGFAMGGIWGLAASPALENIPVDARGLASGVLQSGYAFAYIITSVLNLFLISNNHHTWRVLYQISAGIAALVAVIRAVIPESEAFLRAQAQKRARGERDGEGAESFGRKARLMLKKNWRLFVFASIMVAVTSTVVHASQDLYPTYLTTIKGFTTRESTLVAMLGSCGAITGSVIAGSASQFIGRRLTVIVFVLFGAAFIPLWIIPSTVVKLCIGTFWLQFGVQGAMGVMPILVAELSPPGFCATYLGLAYQAANFLAAGAGQIQTILAGARHLKKTTIVDGESKTVPGYVAGICIILGWAMMVTVKFSVIGQENHGSRFERDNSSSEEAFPATITSGPRQGSMEEEKYPSLTRVELDIFEKI</sequence>
<dbReference type="EMBL" id="WTXG01000147">
    <property type="protein sequence ID" value="KAI0291667.1"/>
    <property type="molecule type" value="Genomic_DNA"/>
</dbReference>
<evidence type="ECO:0000313" key="9">
    <source>
        <dbReference type="EMBL" id="KAI0293881.1"/>
    </source>
</evidence>
<dbReference type="SUPFAM" id="SSF103473">
    <property type="entry name" value="MFS general substrate transporter"/>
    <property type="match status" value="1"/>
</dbReference>
<dbReference type="Gene3D" id="1.20.1250.20">
    <property type="entry name" value="MFS general substrate transporter like domains"/>
    <property type="match status" value="2"/>
</dbReference>
<comment type="subcellular location">
    <subcellularLocation>
        <location evidence="1">Membrane</location>
        <topology evidence="1">Multi-pass membrane protein</topology>
    </subcellularLocation>
</comment>
<evidence type="ECO:0000256" key="6">
    <source>
        <dbReference type="SAM" id="Phobius"/>
    </source>
</evidence>
<keyword evidence="2 6" id="KW-0812">Transmembrane</keyword>
<dbReference type="CDD" id="cd17316">
    <property type="entry name" value="MFS_SV2_like"/>
    <property type="match status" value="1"/>
</dbReference>
<accession>A0AAD4QFC2</accession>
<dbReference type="GO" id="GO:0035879">
    <property type="term" value="P:plasma membrane lactate transport"/>
    <property type="evidence" value="ECO:0007669"/>
    <property type="project" value="TreeGrafter"/>
</dbReference>
<comment type="caution">
    <text evidence="8">The sequence shown here is derived from an EMBL/GenBank/DDBJ whole genome shotgun (WGS) entry which is preliminary data.</text>
</comment>
<protein>
    <submittedName>
        <fullName evidence="8">Carboxylic acid transporter protein</fullName>
    </submittedName>
</protein>
<organism evidence="8 10">
    <name type="scientific">Multifurca ochricompacta</name>
    <dbReference type="NCBI Taxonomy" id="376703"/>
    <lineage>
        <taxon>Eukaryota</taxon>
        <taxon>Fungi</taxon>
        <taxon>Dikarya</taxon>
        <taxon>Basidiomycota</taxon>
        <taxon>Agaricomycotina</taxon>
        <taxon>Agaricomycetes</taxon>
        <taxon>Russulales</taxon>
        <taxon>Russulaceae</taxon>
        <taxon>Multifurca</taxon>
    </lineage>
</organism>
<feature type="transmembrane region" description="Helical" evidence="6">
    <location>
        <begin position="193"/>
        <end position="212"/>
    </location>
</feature>
<feature type="transmembrane region" description="Helical" evidence="6">
    <location>
        <begin position="102"/>
        <end position="121"/>
    </location>
</feature>
<keyword evidence="10" id="KW-1185">Reference proteome</keyword>
<evidence type="ECO:0000259" key="7">
    <source>
        <dbReference type="PROSITE" id="PS50850"/>
    </source>
</evidence>
<dbReference type="InterPro" id="IPR020846">
    <property type="entry name" value="MFS_dom"/>
</dbReference>
<dbReference type="Pfam" id="PF07690">
    <property type="entry name" value="MFS_1"/>
    <property type="match status" value="1"/>
</dbReference>
<reference evidence="8" key="1">
    <citation type="journal article" date="2022" name="New Phytol.">
        <title>Evolutionary transition to the ectomycorrhizal habit in the genomes of a hyperdiverse lineage of mushroom-forming fungi.</title>
        <authorList>
            <person name="Looney B."/>
            <person name="Miyauchi S."/>
            <person name="Morin E."/>
            <person name="Drula E."/>
            <person name="Courty P.E."/>
            <person name="Kohler A."/>
            <person name="Kuo A."/>
            <person name="LaButti K."/>
            <person name="Pangilinan J."/>
            <person name="Lipzen A."/>
            <person name="Riley R."/>
            <person name="Andreopoulos W."/>
            <person name="He G."/>
            <person name="Johnson J."/>
            <person name="Nolan M."/>
            <person name="Tritt A."/>
            <person name="Barry K.W."/>
            <person name="Grigoriev I.V."/>
            <person name="Nagy L.G."/>
            <person name="Hibbett D."/>
            <person name="Henrissat B."/>
            <person name="Matheny P.B."/>
            <person name="Labbe J."/>
            <person name="Martin F.M."/>
        </authorList>
    </citation>
    <scope>NUCLEOTIDE SEQUENCE</scope>
    <source>
        <strain evidence="8">BPL690</strain>
    </source>
</reference>
<evidence type="ECO:0000313" key="10">
    <source>
        <dbReference type="Proteomes" id="UP001203297"/>
    </source>
</evidence>
<dbReference type="PROSITE" id="PS50850">
    <property type="entry name" value="MFS"/>
    <property type="match status" value="1"/>
</dbReference>
<evidence type="ECO:0000256" key="4">
    <source>
        <dbReference type="ARBA" id="ARBA00023136"/>
    </source>
</evidence>
<evidence type="ECO:0000256" key="3">
    <source>
        <dbReference type="ARBA" id="ARBA00022989"/>
    </source>
</evidence>
<feature type="domain" description="Major facilitator superfamily (MFS) profile" evidence="7">
    <location>
        <begin position="36"/>
        <end position="439"/>
    </location>
</feature>
<dbReference type="GO" id="GO:0005886">
    <property type="term" value="C:plasma membrane"/>
    <property type="evidence" value="ECO:0007669"/>
    <property type="project" value="TreeGrafter"/>
</dbReference>
<dbReference type="GO" id="GO:0015355">
    <property type="term" value="F:secondary active monocarboxylate transmembrane transporter activity"/>
    <property type="evidence" value="ECO:0007669"/>
    <property type="project" value="TreeGrafter"/>
</dbReference>
<feature type="transmembrane region" description="Helical" evidence="6">
    <location>
        <begin position="349"/>
        <end position="369"/>
    </location>
</feature>
<feature type="transmembrane region" description="Helical" evidence="6">
    <location>
        <begin position="381"/>
        <end position="402"/>
    </location>
</feature>
<dbReference type="Proteomes" id="UP001203297">
    <property type="component" value="Unassembled WGS sequence"/>
</dbReference>
<evidence type="ECO:0000256" key="1">
    <source>
        <dbReference type="ARBA" id="ARBA00004141"/>
    </source>
</evidence>
<dbReference type="AlphaFoldDB" id="A0AAD4QFC2"/>
<keyword evidence="3 6" id="KW-1133">Transmembrane helix</keyword>
<feature type="transmembrane region" description="Helical" evidence="6">
    <location>
        <begin position="319"/>
        <end position="337"/>
    </location>
</feature>